<proteinExistence type="predicted"/>
<comment type="caution">
    <text evidence="2">The sequence shown here is derived from an EMBL/GenBank/DDBJ whole genome shotgun (WGS) entry which is preliminary data.</text>
</comment>
<feature type="chain" id="PRO_5046022120" evidence="1">
    <location>
        <begin position="23"/>
        <end position="177"/>
    </location>
</feature>
<organism evidence="2 3">
    <name type="scientific">Microbacterium aoyamense</name>
    <dbReference type="NCBI Taxonomy" id="344166"/>
    <lineage>
        <taxon>Bacteria</taxon>
        <taxon>Bacillati</taxon>
        <taxon>Actinomycetota</taxon>
        <taxon>Actinomycetes</taxon>
        <taxon>Micrococcales</taxon>
        <taxon>Microbacteriaceae</taxon>
        <taxon>Microbacterium</taxon>
    </lineage>
</organism>
<name>A0ABN2PB33_9MICO</name>
<keyword evidence="1" id="KW-0732">Signal</keyword>
<evidence type="ECO:0000313" key="3">
    <source>
        <dbReference type="Proteomes" id="UP001501343"/>
    </source>
</evidence>
<keyword evidence="3" id="KW-1185">Reference proteome</keyword>
<reference evidence="2 3" key="1">
    <citation type="journal article" date="2019" name="Int. J. Syst. Evol. Microbiol.">
        <title>The Global Catalogue of Microorganisms (GCM) 10K type strain sequencing project: providing services to taxonomists for standard genome sequencing and annotation.</title>
        <authorList>
            <consortium name="The Broad Institute Genomics Platform"/>
            <consortium name="The Broad Institute Genome Sequencing Center for Infectious Disease"/>
            <person name="Wu L."/>
            <person name="Ma J."/>
        </authorList>
    </citation>
    <scope>NUCLEOTIDE SEQUENCE [LARGE SCALE GENOMIC DNA]</scope>
    <source>
        <strain evidence="2 3">JCM 14900</strain>
    </source>
</reference>
<feature type="signal peptide" evidence="1">
    <location>
        <begin position="1"/>
        <end position="22"/>
    </location>
</feature>
<protein>
    <submittedName>
        <fullName evidence="2">Uncharacterized protein</fullName>
    </submittedName>
</protein>
<evidence type="ECO:0000256" key="1">
    <source>
        <dbReference type="SAM" id="SignalP"/>
    </source>
</evidence>
<dbReference type="EMBL" id="BAAAOF010000002">
    <property type="protein sequence ID" value="GAA1916877.1"/>
    <property type="molecule type" value="Genomic_DNA"/>
</dbReference>
<evidence type="ECO:0000313" key="2">
    <source>
        <dbReference type="EMBL" id="GAA1916877.1"/>
    </source>
</evidence>
<sequence length="177" mass="18963">MLGIGLAVAAAIGLSGCTAVPAAPSAVGQDYPGTCMPPELSWPTDFLESLPGESDGVAGSIVGLRLEYSDSRWVWRLRSADTRHDLFGEPQNDSSAGRESIVDVRTLEKLASHEVELTDAEQHSSGTGILDAALRSGEEWPSPLIIEMARAMDDGEPAWRITMCDTATNEFSEHLVH</sequence>
<gene>
    <name evidence="2" type="ORF">GCM10009775_06660</name>
</gene>
<dbReference type="Proteomes" id="UP001501343">
    <property type="component" value="Unassembled WGS sequence"/>
</dbReference>
<accession>A0ABN2PB33</accession>